<dbReference type="InterPro" id="IPR001828">
    <property type="entry name" value="ANF_lig-bd_rcpt"/>
</dbReference>
<feature type="transmembrane region" description="Helical" evidence="7">
    <location>
        <begin position="1021"/>
        <end position="1044"/>
    </location>
</feature>
<protein>
    <recommendedName>
        <fullName evidence="8">G-protein coupled receptors family 3 profile domain-containing protein</fullName>
    </recommendedName>
</protein>
<dbReference type="FunFam" id="3.40.50.2300:FF:000145">
    <property type="entry name" value="Glutamate receptor, metabotropic"/>
    <property type="match status" value="1"/>
</dbReference>
<dbReference type="GO" id="GO:0016020">
    <property type="term" value="C:membrane"/>
    <property type="evidence" value="ECO:0007669"/>
    <property type="project" value="UniProtKB-SubCell"/>
</dbReference>
<evidence type="ECO:0000256" key="1">
    <source>
        <dbReference type="ARBA" id="ARBA00004141"/>
    </source>
</evidence>
<keyword evidence="3 7" id="KW-1133">Transmembrane helix</keyword>
<evidence type="ECO:0000259" key="8">
    <source>
        <dbReference type="PROSITE" id="PS50259"/>
    </source>
</evidence>
<reference evidence="9" key="2">
    <citation type="submission" date="2020-11" db="EMBL/GenBank/DDBJ databases">
        <authorList>
            <person name="McCartney M.A."/>
            <person name="Auch B."/>
            <person name="Kono T."/>
            <person name="Mallez S."/>
            <person name="Becker A."/>
            <person name="Gohl D.M."/>
            <person name="Silverstein K.A.T."/>
            <person name="Koren S."/>
            <person name="Bechman K.B."/>
            <person name="Herman A."/>
            <person name="Abrahante J.E."/>
            <person name="Garbe J."/>
        </authorList>
    </citation>
    <scope>NUCLEOTIDE SEQUENCE</scope>
    <source>
        <strain evidence="9">Duluth1</strain>
        <tissue evidence="9">Whole animal</tissue>
    </source>
</reference>
<comment type="caution">
    <text evidence="9">The sequence shown here is derived from an EMBL/GenBank/DDBJ whole genome shotgun (WGS) entry which is preliminary data.</text>
</comment>
<reference evidence="9" key="1">
    <citation type="journal article" date="2019" name="bioRxiv">
        <title>The Genome of the Zebra Mussel, Dreissena polymorpha: A Resource for Invasive Species Research.</title>
        <authorList>
            <person name="McCartney M.A."/>
            <person name="Auch B."/>
            <person name="Kono T."/>
            <person name="Mallez S."/>
            <person name="Zhang Y."/>
            <person name="Obille A."/>
            <person name="Becker A."/>
            <person name="Abrahante J.E."/>
            <person name="Garbe J."/>
            <person name="Badalamenti J.P."/>
            <person name="Herman A."/>
            <person name="Mangelson H."/>
            <person name="Liachko I."/>
            <person name="Sullivan S."/>
            <person name="Sone E.D."/>
            <person name="Koren S."/>
            <person name="Silverstein K.A.T."/>
            <person name="Beckman K.B."/>
            <person name="Gohl D.M."/>
        </authorList>
    </citation>
    <scope>NUCLEOTIDE SEQUENCE</scope>
    <source>
        <strain evidence="9">Duluth1</strain>
        <tissue evidence="9">Whole animal</tissue>
    </source>
</reference>
<dbReference type="Pfam" id="PF01094">
    <property type="entry name" value="ANF_receptor"/>
    <property type="match status" value="2"/>
</dbReference>
<dbReference type="InterPro" id="IPR000337">
    <property type="entry name" value="GPCR_3"/>
</dbReference>
<dbReference type="GO" id="GO:0004930">
    <property type="term" value="F:G protein-coupled receptor activity"/>
    <property type="evidence" value="ECO:0007669"/>
    <property type="project" value="InterPro"/>
</dbReference>
<keyword evidence="10" id="KW-1185">Reference proteome</keyword>
<dbReference type="PANTHER" id="PTHR24060">
    <property type="entry name" value="METABOTROPIC GLUTAMATE RECEPTOR"/>
    <property type="match status" value="1"/>
</dbReference>
<keyword evidence="2 7" id="KW-0812">Transmembrane</keyword>
<evidence type="ECO:0000313" key="10">
    <source>
        <dbReference type="Proteomes" id="UP000828390"/>
    </source>
</evidence>
<sequence>MVKFLREFDIRYVQIVHTADNYGKQGAATFKRIAADNKVCVAQTISFLDKAEITLQNADDIVSTLLQKPVANTVVVFADSSHINELLQAVKRYPEAHKKFKFIGSDTWANNVESTQGVENFAVGAVTFDLDVKDIPEFDQYLSTKTPANYPENPWFGEYYEAIHNCYLTIPNARYPERCRGTQNIVTSPQYKQDTGIIHVINAVYAAAYGLDEALKIECGANYTTVCEKFKNRDMRRLFLLNKTKEVEFTDPSGSKFSFYNGSGDGKMGYIMYSLESAQANTYAYTPIGRYSIDGELSVTSGYRPMWDSSCKRADSCTECPAIRDLITRYMFPTTSTSNTDTLIFLTNVHDQGNDEYLCGKMAMIGILNALSFVYKLANTTRFRPLVIDNCDNPIRIDQDLLNIFARGQLCNERLNEQGNPVSKSNIVGVITTGSRFVVAANRVTAPNQITLLGTISSSIALSNKENYPYFARMVPPDSVQMEVIARILKTNGWSYIGVIYSKESYGINAFRELQRIVNDGKYSCIGSAVGVGVSDSPEDIRPAVRTIAEVDGINVIVLLIINPTEVLQAIKAEGLDKKFVVIGADTWSNVMSVVESFQGDEIKNFRGAITVGIRDAFYDPFYNWLKNEFSWNKRLGLPDDWFEEFYQNVHECKLANPKTAVRVSYSATCLETEMMTLEKIDKLKSHGVGLGPIAASHVIIEAYIAFQRDLNCFGKTFAECTASPSTSRVNLFKQTLDTKWSIPISDVSSKETFNVELGEDRYWDVGYSIYTLTIDGNDHYAYKKIGSHMNDVFTFNSTSYAQEGKSGIRSACPESQICDCVVDDKPTSDKQVNPKYMRDHEPRNYFVYDEDTGKKVLNWPIWAIAVGVLTCIGLLVGILLFFYFLIFYPVRGGTTFLGFLVMLGILCIYAINFAFFYPASKDTCGIREFLMGVVYAIALAPLLVKAVDNWRFKDTEFSPDRYVGLTSPVSLVLIAIGIILVQCIIPIEWLILKPPSASLMQDSTLQHDWMWCDPHDFYDISIVLSMVLIIFLVVLTAIFSALSWDSESNYFESRWIFVSCVCTAGCFLVWMIVSTSAGPPFRDPAIAIGNLLNATALLICNPFRKLVLLIKFSSEEEKAKRFPPDDANGELYSNSRLKMATNKHISTSLNDDRLQLT</sequence>
<evidence type="ECO:0000256" key="4">
    <source>
        <dbReference type="ARBA" id="ARBA00023136"/>
    </source>
</evidence>
<feature type="transmembrane region" description="Helical" evidence="7">
    <location>
        <begin position="930"/>
        <end position="948"/>
    </location>
</feature>
<proteinExistence type="predicted"/>
<dbReference type="InterPro" id="IPR028082">
    <property type="entry name" value="Peripla_BP_I"/>
</dbReference>
<evidence type="ECO:0000256" key="5">
    <source>
        <dbReference type="ARBA" id="ARBA00023170"/>
    </source>
</evidence>
<dbReference type="Gene3D" id="3.40.50.2300">
    <property type="match status" value="3"/>
</dbReference>
<dbReference type="InterPro" id="IPR017978">
    <property type="entry name" value="GPCR_3_C"/>
</dbReference>
<dbReference type="InterPro" id="IPR050726">
    <property type="entry name" value="mGluR"/>
</dbReference>
<dbReference type="AlphaFoldDB" id="A0A9D4N6E6"/>
<dbReference type="SUPFAM" id="SSF53822">
    <property type="entry name" value="Periplasmic binding protein-like I"/>
    <property type="match status" value="2"/>
</dbReference>
<dbReference type="PRINTS" id="PR00248">
    <property type="entry name" value="GPCRMGR"/>
</dbReference>
<evidence type="ECO:0000256" key="6">
    <source>
        <dbReference type="ARBA" id="ARBA00023180"/>
    </source>
</evidence>
<evidence type="ECO:0000313" key="9">
    <source>
        <dbReference type="EMBL" id="KAH3888876.1"/>
    </source>
</evidence>
<dbReference type="PROSITE" id="PS50259">
    <property type="entry name" value="G_PROTEIN_RECEP_F3_4"/>
    <property type="match status" value="1"/>
</dbReference>
<feature type="transmembrane region" description="Helical" evidence="7">
    <location>
        <begin position="969"/>
        <end position="993"/>
    </location>
</feature>
<feature type="transmembrane region" description="Helical" evidence="7">
    <location>
        <begin position="1056"/>
        <end position="1074"/>
    </location>
</feature>
<dbReference type="EMBL" id="JAIWYP010000001">
    <property type="protein sequence ID" value="KAH3888876.1"/>
    <property type="molecule type" value="Genomic_DNA"/>
</dbReference>
<keyword evidence="4 7" id="KW-0472">Membrane</keyword>
<keyword evidence="6" id="KW-0325">Glycoprotein</keyword>
<comment type="subcellular location">
    <subcellularLocation>
        <location evidence="1">Membrane</location>
        <topology evidence="1">Multi-pass membrane protein</topology>
    </subcellularLocation>
</comment>
<organism evidence="9 10">
    <name type="scientific">Dreissena polymorpha</name>
    <name type="common">Zebra mussel</name>
    <name type="synonym">Mytilus polymorpha</name>
    <dbReference type="NCBI Taxonomy" id="45954"/>
    <lineage>
        <taxon>Eukaryota</taxon>
        <taxon>Metazoa</taxon>
        <taxon>Spiralia</taxon>
        <taxon>Lophotrochozoa</taxon>
        <taxon>Mollusca</taxon>
        <taxon>Bivalvia</taxon>
        <taxon>Autobranchia</taxon>
        <taxon>Heteroconchia</taxon>
        <taxon>Euheterodonta</taxon>
        <taxon>Imparidentia</taxon>
        <taxon>Neoheterodontei</taxon>
        <taxon>Myida</taxon>
        <taxon>Dreissenoidea</taxon>
        <taxon>Dreissenidae</taxon>
        <taxon>Dreissena</taxon>
    </lineage>
</organism>
<keyword evidence="5" id="KW-0675">Receptor</keyword>
<evidence type="ECO:0000256" key="2">
    <source>
        <dbReference type="ARBA" id="ARBA00022692"/>
    </source>
</evidence>
<evidence type="ECO:0000256" key="3">
    <source>
        <dbReference type="ARBA" id="ARBA00022989"/>
    </source>
</evidence>
<feature type="domain" description="G-protein coupled receptors family 3 profile" evidence="8">
    <location>
        <begin position="860"/>
        <end position="1111"/>
    </location>
</feature>
<evidence type="ECO:0000256" key="7">
    <source>
        <dbReference type="SAM" id="Phobius"/>
    </source>
</evidence>
<dbReference type="Pfam" id="PF00003">
    <property type="entry name" value="7tm_3"/>
    <property type="match status" value="1"/>
</dbReference>
<feature type="transmembrane region" description="Helical" evidence="7">
    <location>
        <begin position="860"/>
        <end position="885"/>
    </location>
</feature>
<name>A0A9D4N6E6_DREPO</name>
<gene>
    <name evidence="9" type="ORF">DPMN_012918</name>
</gene>
<feature type="transmembrane region" description="Helical" evidence="7">
    <location>
        <begin position="897"/>
        <end position="918"/>
    </location>
</feature>
<feature type="transmembrane region" description="Helical" evidence="7">
    <location>
        <begin position="1086"/>
        <end position="1104"/>
    </location>
</feature>
<accession>A0A9D4N6E6</accession>
<dbReference type="CDD" id="cd13953">
    <property type="entry name" value="7tm_classC_mGluR-like"/>
    <property type="match status" value="1"/>
</dbReference>
<dbReference type="Proteomes" id="UP000828390">
    <property type="component" value="Unassembled WGS sequence"/>
</dbReference>